<dbReference type="RefSeq" id="XP_025568122.1">
    <property type="nucleotide sequence ID" value="XM_025705459.1"/>
</dbReference>
<proteinExistence type="predicted"/>
<organism evidence="1 2">
    <name type="scientific">Aspergillus vadensis (strain CBS 113365 / IMI 142717 / IBT 24658)</name>
    <dbReference type="NCBI Taxonomy" id="1448311"/>
    <lineage>
        <taxon>Eukaryota</taxon>
        <taxon>Fungi</taxon>
        <taxon>Dikarya</taxon>
        <taxon>Ascomycota</taxon>
        <taxon>Pezizomycotina</taxon>
        <taxon>Eurotiomycetes</taxon>
        <taxon>Eurotiomycetidae</taxon>
        <taxon>Eurotiales</taxon>
        <taxon>Aspergillaceae</taxon>
        <taxon>Aspergillus</taxon>
        <taxon>Aspergillus subgen. Circumdati</taxon>
    </lineage>
</organism>
<dbReference type="EMBL" id="KZ821614">
    <property type="protein sequence ID" value="PYH74328.1"/>
    <property type="molecule type" value="Genomic_DNA"/>
</dbReference>
<reference evidence="1" key="1">
    <citation type="submission" date="2016-12" db="EMBL/GenBank/DDBJ databases">
        <title>The genomes of Aspergillus section Nigri reveals drivers in fungal speciation.</title>
        <authorList>
            <consortium name="DOE Joint Genome Institute"/>
            <person name="Vesth T.C."/>
            <person name="Nybo J."/>
            <person name="Theobald S."/>
            <person name="Brandl J."/>
            <person name="Frisvad J.C."/>
            <person name="Nielsen K.F."/>
            <person name="Lyhne E.K."/>
            <person name="Kogle M.E."/>
            <person name="Kuo A."/>
            <person name="Riley R."/>
            <person name="Clum A."/>
            <person name="Nolan M."/>
            <person name="Lipzen A."/>
            <person name="Salamov A."/>
            <person name="Henrissat B."/>
            <person name="Wiebenga A."/>
            <person name="De Vries R.P."/>
            <person name="Grigoriev I.V."/>
            <person name="Mortensen U.H."/>
            <person name="Andersen M.R."/>
            <person name="Baker S.E."/>
        </authorList>
    </citation>
    <scope>NUCLEOTIDE SEQUENCE [LARGE SCALE GENOMIC DNA]</scope>
    <source>
        <strain evidence="1">CBS 113365</strain>
    </source>
</reference>
<sequence>MCNLVEEFLAHHRVLWRLKTWSIFSHPTVYTVHVGSLQPSSIAPFSKQQGNYPQDNMQTYASGRLEQIKTACHGPELRSGSDRPTGILEVVKTQFPSFLERVQSG</sequence>
<evidence type="ECO:0000313" key="1">
    <source>
        <dbReference type="EMBL" id="PYH74328.1"/>
    </source>
</evidence>
<name>A0A319CG47_ASPVC</name>
<dbReference type="Proteomes" id="UP000248405">
    <property type="component" value="Unassembled WGS sequence"/>
</dbReference>
<keyword evidence="2" id="KW-1185">Reference proteome</keyword>
<protein>
    <submittedName>
        <fullName evidence="1">Uncharacterized protein</fullName>
    </submittedName>
</protein>
<gene>
    <name evidence="1" type="ORF">BO88DRAFT_400013</name>
</gene>
<dbReference type="GeneID" id="37210051"/>
<evidence type="ECO:0000313" key="2">
    <source>
        <dbReference type="Proteomes" id="UP000248405"/>
    </source>
</evidence>
<dbReference type="AlphaFoldDB" id="A0A319CG47"/>
<accession>A0A319CG47</accession>